<protein>
    <submittedName>
        <fullName evidence="4">Uncharacterized protein</fullName>
    </submittedName>
</protein>
<reference evidence="4 5" key="1">
    <citation type="submission" date="2023-10" db="EMBL/GenBank/DDBJ databases">
        <title>The complete genome sequence of Methanoculleus receptaculi DSM 18860.</title>
        <authorList>
            <person name="Lai S.-J."/>
            <person name="You Y.-T."/>
            <person name="Chen S.-C."/>
        </authorList>
    </citation>
    <scope>NUCLEOTIDE SEQUENCE [LARGE SCALE GENOMIC DNA]</scope>
    <source>
        <strain evidence="4 5">DSM 18860</strain>
    </source>
</reference>
<organism evidence="4 5">
    <name type="scientific">Methanoculleus receptaculi</name>
    <dbReference type="NCBI Taxonomy" id="394967"/>
    <lineage>
        <taxon>Archaea</taxon>
        <taxon>Methanobacteriati</taxon>
        <taxon>Methanobacteriota</taxon>
        <taxon>Stenosarchaea group</taxon>
        <taxon>Methanomicrobia</taxon>
        <taxon>Methanomicrobiales</taxon>
        <taxon>Methanomicrobiaceae</taxon>
        <taxon>Methanoculleus</taxon>
    </lineage>
</organism>
<dbReference type="RefSeq" id="WP_318621999.1">
    <property type="nucleotide sequence ID" value="NZ_CP137642.1"/>
</dbReference>
<dbReference type="EMBL" id="CP137642">
    <property type="protein sequence ID" value="WOX58188.1"/>
    <property type="molecule type" value="Genomic_DNA"/>
</dbReference>
<dbReference type="GO" id="GO:0016151">
    <property type="term" value="F:nickel cation binding"/>
    <property type="evidence" value="ECO:0007669"/>
    <property type="project" value="InterPro"/>
</dbReference>
<proteinExistence type="predicted"/>
<dbReference type="GO" id="GO:0051539">
    <property type="term" value="F:4 iron, 4 sulfur cluster binding"/>
    <property type="evidence" value="ECO:0007669"/>
    <property type="project" value="UniProtKB-KW"/>
</dbReference>
<keyword evidence="1" id="KW-0408">Iron</keyword>
<evidence type="ECO:0000256" key="3">
    <source>
        <dbReference type="ARBA" id="ARBA00023002"/>
    </source>
</evidence>
<dbReference type="Gene3D" id="1.20.1270.30">
    <property type="match status" value="1"/>
</dbReference>
<gene>
    <name evidence="4" type="ORF">R6Y96_02790</name>
</gene>
<keyword evidence="5" id="KW-1185">Reference proteome</keyword>
<keyword evidence="1" id="KW-0479">Metal-binding</keyword>
<evidence type="ECO:0000313" key="5">
    <source>
        <dbReference type="Proteomes" id="UP001305652"/>
    </source>
</evidence>
<keyword evidence="1" id="KW-0004">4Fe-4S</keyword>
<dbReference type="AlphaFoldDB" id="A0AAX4FXH2"/>
<sequence length="112" mass="12258">MSSSEPHIEETDQVWFEAGFLPPEEHRLAVAVLHHLALDEDPATPLLSSTLSRAAGATGFESGYWVFDPSKLLRIASEYGIEPDGMSETAVAHAVTLAIINEYREEMEGGCR</sequence>
<keyword evidence="3" id="KW-0560">Oxidoreductase</keyword>
<evidence type="ECO:0000256" key="1">
    <source>
        <dbReference type="ARBA" id="ARBA00022485"/>
    </source>
</evidence>
<evidence type="ECO:0000256" key="2">
    <source>
        <dbReference type="ARBA" id="ARBA00022596"/>
    </source>
</evidence>
<name>A0AAX4FXH2_9EURY</name>
<dbReference type="GO" id="GO:0006091">
    <property type="term" value="P:generation of precursor metabolites and energy"/>
    <property type="evidence" value="ECO:0007669"/>
    <property type="project" value="InterPro"/>
</dbReference>
<accession>A0AAX4FXH2</accession>
<dbReference type="KEGG" id="mrc:R6Y96_02790"/>
<evidence type="ECO:0000313" key="4">
    <source>
        <dbReference type="EMBL" id="WOX58188.1"/>
    </source>
</evidence>
<keyword evidence="2" id="KW-0533">Nickel</keyword>
<dbReference type="GeneID" id="85732049"/>
<dbReference type="GO" id="GO:0043885">
    <property type="term" value="F:anaerobic carbon-monoxide dehydrogenase activity"/>
    <property type="evidence" value="ECO:0007669"/>
    <property type="project" value="InterPro"/>
</dbReference>
<dbReference type="InterPro" id="IPR016101">
    <property type="entry name" value="CO_DH_a-bundle"/>
</dbReference>
<dbReference type="Proteomes" id="UP001305652">
    <property type="component" value="Chromosome"/>
</dbReference>
<keyword evidence="1" id="KW-0411">Iron-sulfur</keyword>